<evidence type="ECO:0000313" key="8">
    <source>
        <dbReference type="EMBL" id="AIJ23205.1"/>
    </source>
</evidence>
<evidence type="ECO:0000256" key="3">
    <source>
        <dbReference type="ARBA" id="ARBA00022741"/>
    </source>
</evidence>
<dbReference type="InterPro" id="IPR017871">
    <property type="entry name" value="ABC_transporter-like_CS"/>
</dbReference>
<dbReference type="KEGG" id="amq:AMETH_3113"/>
<dbReference type="GO" id="GO:0016887">
    <property type="term" value="F:ATP hydrolysis activity"/>
    <property type="evidence" value="ECO:0007669"/>
    <property type="project" value="InterPro"/>
</dbReference>
<dbReference type="Proteomes" id="UP000062973">
    <property type="component" value="Chromosome"/>
</dbReference>
<organism evidence="8 9">
    <name type="scientific">Amycolatopsis methanolica 239</name>
    <dbReference type="NCBI Taxonomy" id="1068978"/>
    <lineage>
        <taxon>Bacteria</taxon>
        <taxon>Bacillati</taxon>
        <taxon>Actinomycetota</taxon>
        <taxon>Actinomycetes</taxon>
        <taxon>Pseudonocardiales</taxon>
        <taxon>Pseudonocardiaceae</taxon>
        <taxon>Amycolatopsis</taxon>
        <taxon>Amycolatopsis methanolica group</taxon>
    </lineage>
</organism>
<dbReference type="PANTHER" id="PTHR43875">
    <property type="entry name" value="MALTODEXTRIN IMPORT ATP-BINDING PROTEIN MSMX"/>
    <property type="match status" value="1"/>
</dbReference>
<dbReference type="SUPFAM" id="SSF52540">
    <property type="entry name" value="P-loop containing nucleoside triphosphate hydrolases"/>
    <property type="match status" value="1"/>
</dbReference>
<dbReference type="Pfam" id="PF00005">
    <property type="entry name" value="ABC_tran"/>
    <property type="match status" value="1"/>
</dbReference>
<dbReference type="EMBL" id="CP009110">
    <property type="protein sequence ID" value="AIJ23205.1"/>
    <property type="molecule type" value="Genomic_DNA"/>
</dbReference>
<dbReference type="AlphaFoldDB" id="A0A076MWT9"/>
<proteinExistence type="predicted"/>
<sequence length="370" mass="40472">MHTETPQVRVVVDAVTKRYGKSPRKALDNVSLDIEAGEMLAILGPSGSGKTTLLSVLAGLETTDSGRLRFGEDDVTDVPAERRNVAVVFQSSMLYPHLSLRRSIGFALRLQKVAEAEITARIDEVAGWLRIAHLLDRKPHEVSGGERQRAAIAKALVSRPALLLMDEPFSAVDAQLRRQLRTELVKLHKEFGTTTVFITHDQEEAMGIADRVAVMRDGRLVQVSEPLELYRRPTSAWLADFVSVQPFNLVGVRHRGGGILEAFGGDVVLSAPRSGLPEEFDLGIAPEHVTLRPADGSELRIYTREVFGGQLKYTVRTPHGDEIVAVSGEENALAVDTPVEVAVDWRRALAFGADGARLDIDLDGEIARVP</sequence>
<dbReference type="InterPro" id="IPR003593">
    <property type="entry name" value="AAA+_ATPase"/>
</dbReference>
<dbReference type="InterPro" id="IPR027417">
    <property type="entry name" value="P-loop_NTPase"/>
</dbReference>
<dbReference type="SUPFAM" id="SSF50331">
    <property type="entry name" value="MOP-like"/>
    <property type="match status" value="1"/>
</dbReference>
<dbReference type="FunFam" id="3.40.50.300:FF:000042">
    <property type="entry name" value="Maltose/maltodextrin ABC transporter, ATP-binding protein"/>
    <property type="match status" value="1"/>
</dbReference>
<keyword evidence="3" id="KW-0547">Nucleotide-binding</keyword>
<feature type="domain" description="ABC transporter" evidence="7">
    <location>
        <begin position="10"/>
        <end position="242"/>
    </location>
</feature>
<dbReference type="PATRIC" id="fig|1068978.7.peg.3325"/>
<evidence type="ECO:0000256" key="1">
    <source>
        <dbReference type="ARBA" id="ARBA00022448"/>
    </source>
</evidence>
<dbReference type="InterPro" id="IPR008995">
    <property type="entry name" value="Mo/tungstate-bd_C_term_dom"/>
</dbReference>
<keyword evidence="5" id="KW-1278">Translocase</keyword>
<evidence type="ECO:0000259" key="7">
    <source>
        <dbReference type="PROSITE" id="PS50893"/>
    </source>
</evidence>
<dbReference type="HOGENOM" id="CLU_000604_1_1_11"/>
<evidence type="ECO:0000256" key="6">
    <source>
        <dbReference type="ARBA" id="ARBA00023136"/>
    </source>
</evidence>
<dbReference type="PROSITE" id="PS50893">
    <property type="entry name" value="ABC_TRANSPORTER_2"/>
    <property type="match status" value="1"/>
</dbReference>
<keyword evidence="2" id="KW-1003">Cell membrane</keyword>
<evidence type="ECO:0000256" key="4">
    <source>
        <dbReference type="ARBA" id="ARBA00022840"/>
    </source>
</evidence>
<dbReference type="Pfam" id="PF08402">
    <property type="entry name" value="TOBE_2"/>
    <property type="match status" value="1"/>
</dbReference>
<dbReference type="Gene3D" id="3.40.50.300">
    <property type="entry name" value="P-loop containing nucleotide triphosphate hydrolases"/>
    <property type="match status" value="1"/>
</dbReference>
<keyword evidence="9" id="KW-1185">Reference proteome</keyword>
<dbReference type="eggNOG" id="COG3842">
    <property type="taxonomic scope" value="Bacteria"/>
</dbReference>
<dbReference type="GO" id="GO:0140359">
    <property type="term" value="F:ABC-type transporter activity"/>
    <property type="evidence" value="ECO:0007669"/>
    <property type="project" value="UniProtKB-ARBA"/>
</dbReference>
<dbReference type="SMART" id="SM00382">
    <property type="entry name" value="AAA"/>
    <property type="match status" value="1"/>
</dbReference>
<gene>
    <name evidence="8" type="ORF">AMETH_3113</name>
</gene>
<dbReference type="InterPro" id="IPR013611">
    <property type="entry name" value="Transp-assoc_OB_typ2"/>
</dbReference>
<protein>
    <submittedName>
        <fullName evidence="8">Carbohydrate ABC transporter ATP-binding protein, CUT1 family</fullName>
    </submittedName>
</protein>
<dbReference type="InterPro" id="IPR047641">
    <property type="entry name" value="ABC_transpr_MalK/UgpC-like"/>
</dbReference>
<keyword evidence="4 8" id="KW-0067">ATP-binding</keyword>
<dbReference type="RefSeq" id="WP_167345522.1">
    <property type="nucleotide sequence ID" value="NZ_AQUL01000002.1"/>
</dbReference>
<dbReference type="GO" id="GO:0005524">
    <property type="term" value="F:ATP binding"/>
    <property type="evidence" value="ECO:0007669"/>
    <property type="project" value="UniProtKB-KW"/>
</dbReference>
<dbReference type="PANTHER" id="PTHR43875:SF15">
    <property type="entry name" value="TREHALOSE IMPORT ATP-BINDING PROTEIN SUGC"/>
    <property type="match status" value="1"/>
</dbReference>
<dbReference type="InterPro" id="IPR003439">
    <property type="entry name" value="ABC_transporter-like_ATP-bd"/>
</dbReference>
<dbReference type="PROSITE" id="PS00211">
    <property type="entry name" value="ABC_TRANSPORTER_1"/>
    <property type="match status" value="1"/>
</dbReference>
<keyword evidence="6" id="KW-0472">Membrane</keyword>
<evidence type="ECO:0000313" key="9">
    <source>
        <dbReference type="Proteomes" id="UP000062973"/>
    </source>
</evidence>
<reference evidence="8 9" key="1">
    <citation type="submission" date="2014-07" db="EMBL/GenBank/DDBJ databases">
        <title>Whole Genome Sequence of the Amycolatopsis methanolica 239.</title>
        <authorList>
            <person name="Tang B."/>
        </authorList>
    </citation>
    <scope>NUCLEOTIDE SEQUENCE [LARGE SCALE GENOMIC DNA]</scope>
    <source>
        <strain evidence="8 9">239</strain>
    </source>
</reference>
<accession>A0A076MWT9</accession>
<keyword evidence="1" id="KW-0813">Transport</keyword>
<dbReference type="STRING" id="1068978.AMETH_3113"/>
<evidence type="ECO:0000256" key="5">
    <source>
        <dbReference type="ARBA" id="ARBA00022967"/>
    </source>
</evidence>
<name>A0A076MWT9_AMYME</name>
<dbReference type="GO" id="GO:0055052">
    <property type="term" value="C:ATP-binding cassette (ABC) transporter complex, substrate-binding subunit-containing"/>
    <property type="evidence" value="ECO:0007669"/>
    <property type="project" value="TreeGrafter"/>
</dbReference>
<evidence type="ECO:0000256" key="2">
    <source>
        <dbReference type="ARBA" id="ARBA00022475"/>
    </source>
</evidence>